<evidence type="ECO:0000313" key="3">
    <source>
        <dbReference type="Proteomes" id="UP000515928"/>
    </source>
</evidence>
<feature type="transmembrane region" description="Helical" evidence="1">
    <location>
        <begin position="15"/>
        <end position="36"/>
    </location>
</feature>
<evidence type="ECO:0008006" key="4">
    <source>
        <dbReference type="Google" id="ProtNLM"/>
    </source>
</evidence>
<proteinExistence type="predicted"/>
<keyword evidence="1" id="KW-0812">Transmembrane</keyword>
<keyword evidence="1" id="KW-1133">Transmembrane helix</keyword>
<accession>A0A7G9RZH8</accession>
<evidence type="ECO:0000313" key="2">
    <source>
        <dbReference type="EMBL" id="QNN61003.1"/>
    </source>
</evidence>
<dbReference type="KEGG" id="eio:H9L01_01120"/>
<dbReference type="Proteomes" id="UP000515928">
    <property type="component" value="Chromosome"/>
</dbReference>
<keyword evidence="3" id="KW-1185">Reference proteome</keyword>
<sequence length="410" mass="46999">MKKLFNKLRQFIKQYPLLLTLILAGVVYVGLTWWIYRPNTYRTPFYTNSKDYTEVSGAYDFRDSYDYLTAHTDSKVVKKNFVLEEPYEITNYPVTIQVDGYELVEFGNEISVSRDSYSGKGRHVLMAHVTVKNDGDIAYFLRDFASAVDENYSSTKAINTDETFKDYNWKESISSSGIVTLEPHDSHSGTMIYILDDHRYRNLFFEGSFKVMPPEMTHDSGRARGNFTSRYSYIELPIVEEFHSLYMETLKAIPTSSIKRSNSTAVVDKEFIVDQEFDLNDGRLKGKVNRVQFIHEKYRPLYVQEHPNYPDPNEFSLAFDITYTNISGSPLSIDSFQANLARVSSDVRVSTSSNDVSSVVIAPGETFTVSYDNNYLPRDFNKLRAGEEVIISIQDGSRNILGTTTFTLKD</sequence>
<dbReference type="AlphaFoldDB" id="A0A7G9RZH8"/>
<dbReference type="RefSeq" id="WP_187534121.1">
    <property type="nucleotide sequence ID" value="NZ_CBCSHU010000014.1"/>
</dbReference>
<evidence type="ECO:0000256" key="1">
    <source>
        <dbReference type="SAM" id="Phobius"/>
    </source>
</evidence>
<reference evidence="2 3" key="1">
    <citation type="submission" date="2020-08" db="EMBL/GenBank/DDBJ databases">
        <title>Genome sequence of Erysipelothrix inopinata DSM 15511T.</title>
        <authorList>
            <person name="Hyun D.-W."/>
            <person name="Bae J.-W."/>
        </authorList>
    </citation>
    <scope>NUCLEOTIDE SEQUENCE [LARGE SCALE GENOMIC DNA]</scope>
    <source>
        <strain evidence="2 3">DSM 15511</strain>
    </source>
</reference>
<protein>
    <recommendedName>
        <fullName evidence="4">DUF4352 domain-containing protein</fullName>
    </recommendedName>
</protein>
<gene>
    <name evidence="2" type="ORF">H9L01_01120</name>
</gene>
<name>A0A7G9RZH8_9FIRM</name>
<keyword evidence="1" id="KW-0472">Membrane</keyword>
<organism evidence="2 3">
    <name type="scientific">Erysipelothrix inopinata</name>
    <dbReference type="NCBI Taxonomy" id="225084"/>
    <lineage>
        <taxon>Bacteria</taxon>
        <taxon>Bacillati</taxon>
        <taxon>Bacillota</taxon>
        <taxon>Erysipelotrichia</taxon>
        <taxon>Erysipelotrichales</taxon>
        <taxon>Erysipelotrichaceae</taxon>
        <taxon>Erysipelothrix</taxon>
    </lineage>
</organism>
<dbReference type="EMBL" id="CP060715">
    <property type="protein sequence ID" value="QNN61003.1"/>
    <property type="molecule type" value="Genomic_DNA"/>
</dbReference>